<reference evidence="1 2" key="1">
    <citation type="submission" date="2022-05" db="EMBL/GenBank/DDBJ databases">
        <title>Genome Sequencing of Bee-Associated Microbes.</title>
        <authorList>
            <person name="Dunlap C."/>
        </authorList>
    </citation>
    <scope>NUCLEOTIDE SEQUENCE [LARGE SCALE GENOMIC DNA]</scope>
    <source>
        <strain evidence="1 2">NRRL B-04010</strain>
    </source>
</reference>
<evidence type="ECO:0000313" key="2">
    <source>
        <dbReference type="Proteomes" id="UP001527181"/>
    </source>
</evidence>
<keyword evidence="2" id="KW-1185">Reference proteome</keyword>
<dbReference type="RefSeq" id="WP_268600191.1">
    <property type="nucleotide sequence ID" value="NZ_JAMDNP010000050.1"/>
</dbReference>
<accession>A0ABT4H3E1</accession>
<dbReference type="Proteomes" id="UP001527181">
    <property type="component" value="Unassembled WGS sequence"/>
</dbReference>
<name>A0ABT4H3E1_PAEAL</name>
<protein>
    <submittedName>
        <fullName evidence="1">Uncharacterized protein</fullName>
    </submittedName>
</protein>
<proteinExistence type="predicted"/>
<dbReference type="EMBL" id="JAMDNP010000050">
    <property type="protein sequence ID" value="MCY9763197.1"/>
    <property type="molecule type" value="Genomic_DNA"/>
</dbReference>
<comment type="caution">
    <text evidence="1">The sequence shown here is derived from an EMBL/GenBank/DDBJ whole genome shotgun (WGS) entry which is preliminary data.</text>
</comment>
<gene>
    <name evidence="1" type="ORF">M5X12_21935</name>
</gene>
<organism evidence="1 2">
    <name type="scientific">Paenibacillus alvei</name>
    <name type="common">Bacillus alvei</name>
    <dbReference type="NCBI Taxonomy" id="44250"/>
    <lineage>
        <taxon>Bacteria</taxon>
        <taxon>Bacillati</taxon>
        <taxon>Bacillota</taxon>
        <taxon>Bacilli</taxon>
        <taxon>Bacillales</taxon>
        <taxon>Paenibacillaceae</taxon>
        <taxon>Paenibacillus</taxon>
    </lineage>
</organism>
<evidence type="ECO:0000313" key="1">
    <source>
        <dbReference type="EMBL" id="MCY9763197.1"/>
    </source>
</evidence>
<sequence>MYLVGLAEAAEIMGESKKKISVYRGRNKFPKPIQELASGPIWTRNQIVHYKYYKDSKMVIYYNDGRMWELSFDEPMKLCEWTLDEFMKKITSSTSKISYAILSKEQVDSLKASIKDPNLVQQLIPGNVALHYNFGLITDNEYNEYLELLKTAPHALNLVYEMSQHDDIDFNGQYS</sequence>